<accession>A0A516Q498</accession>
<dbReference type="RefSeq" id="WP_143988146.1">
    <property type="nucleotide sequence ID" value="NZ_CP041692.1"/>
</dbReference>
<organism evidence="1 2">
    <name type="scientific">Microlunatus elymi</name>
    <dbReference type="NCBI Taxonomy" id="2596828"/>
    <lineage>
        <taxon>Bacteria</taxon>
        <taxon>Bacillati</taxon>
        <taxon>Actinomycetota</taxon>
        <taxon>Actinomycetes</taxon>
        <taxon>Propionibacteriales</taxon>
        <taxon>Propionibacteriaceae</taxon>
        <taxon>Microlunatus</taxon>
    </lineage>
</organism>
<proteinExistence type="predicted"/>
<sequence length="164" mass="19489">MSNGELTEYALSHHRLHGAEQAVRASAWAEPGIESPWETRLRICYRQQAGLPAPLINQPIFDLEGRFLGEPDLFDPEAAVATEFDGEYHRDRFQHRADNLREEVLEEANVTVQRIDSLDLIRDRMPLIERLQRGHRRGTRRDRRLDSWTLTRPEWWLRRRQPEW</sequence>
<evidence type="ECO:0000313" key="1">
    <source>
        <dbReference type="EMBL" id="QDP98205.1"/>
    </source>
</evidence>
<keyword evidence="2" id="KW-1185">Reference proteome</keyword>
<dbReference type="KEGG" id="mik:FOE78_21920"/>
<dbReference type="Proteomes" id="UP000319263">
    <property type="component" value="Chromosome"/>
</dbReference>
<reference evidence="1 2" key="1">
    <citation type="submission" date="2019-07" db="EMBL/GenBank/DDBJ databases">
        <title>Microlunatus dokdonensis sp. nov. isolated from the rhizospheric soil of the wild plant Elymus tsukushiensis.</title>
        <authorList>
            <person name="Ghim S.-Y."/>
            <person name="Hwang Y.-J."/>
            <person name="Son J.-S."/>
            <person name="Shin J.-H."/>
        </authorList>
    </citation>
    <scope>NUCLEOTIDE SEQUENCE [LARGE SCALE GENOMIC DNA]</scope>
    <source>
        <strain evidence="1 2">KUDC0627</strain>
    </source>
</reference>
<dbReference type="AlphaFoldDB" id="A0A516Q498"/>
<dbReference type="EMBL" id="CP041692">
    <property type="protein sequence ID" value="QDP98205.1"/>
    <property type="molecule type" value="Genomic_DNA"/>
</dbReference>
<name>A0A516Q498_9ACTN</name>
<evidence type="ECO:0000313" key="2">
    <source>
        <dbReference type="Proteomes" id="UP000319263"/>
    </source>
</evidence>
<gene>
    <name evidence="1" type="ORF">FOE78_21920</name>
</gene>
<dbReference type="OrthoDB" id="3771067at2"/>
<protein>
    <recommendedName>
        <fullName evidence="3">DUF559 domain-containing protein</fullName>
    </recommendedName>
</protein>
<evidence type="ECO:0008006" key="3">
    <source>
        <dbReference type="Google" id="ProtNLM"/>
    </source>
</evidence>